<dbReference type="EMBL" id="RHHS01000028">
    <property type="protein sequence ID" value="RNB56527.1"/>
    <property type="molecule type" value="Genomic_DNA"/>
</dbReference>
<proteinExistence type="predicted"/>
<dbReference type="Proteomes" id="UP000268829">
    <property type="component" value="Unassembled WGS sequence"/>
</dbReference>
<dbReference type="AlphaFoldDB" id="A0A3M8B0P8"/>
<dbReference type="OrthoDB" id="2475162at2"/>
<comment type="caution">
    <text evidence="1">The sequence shown here is derived from an EMBL/GenBank/DDBJ whole genome shotgun (WGS) entry which is preliminary data.</text>
</comment>
<keyword evidence="2" id="KW-1185">Reference proteome</keyword>
<gene>
    <name evidence="1" type="ORF">EDM57_12015</name>
</gene>
<name>A0A3M8B0P8_9BACL</name>
<protein>
    <submittedName>
        <fullName evidence="1">Uncharacterized protein</fullName>
    </submittedName>
</protein>
<accession>A0A3M8B0P8</accession>
<dbReference type="RefSeq" id="WP_024983301.1">
    <property type="nucleotide sequence ID" value="NZ_RHHS01000028.1"/>
</dbReference>
<reference evidence="1 2" key="1">
    <citation type="submission" date="2018-10" db="EMBL/GenBank/DDBJ databases">
        <title>Phylogenomics of Brevibacillus.</title>
        <authorList>
            <person name="Dunlap C."/>
        </authorList>
    </citation>
    <scope>NUCLEOTIDE SEQUENCE [LARGE SCALE GENOMIC DNA]</scope>
    <source>
        <strain evidence="1 2">DSM 100115</strain>
    </source>
</reference>
<evidence type="ECO:0000313" key="2">
    <source>
        <dbReference type="Proteomes" id="UP000268829"/>
    </source>
</evidence>
<sequence>MKIAVFYDYFEGELAPLWYVINFRKGELDWNKDIAYIPIAAPFQRQGAEDFSSDSMGITVTLADLTVSEDKPGKFGIRLDPLRRRATENMLDYWDAEFLMLQVADLEEILQMNPWR</sequence>
<evidence type="ECO:0000313" key="1">
    <source>
        <dbReference type="EMBL" id="RNB56527.1"/>
    </source>
</evidence>
<organism evidence="1 2">
    <name type="scientific">Brevibacillus gelatini</name>
    <dbReference type="NCBI Taxonomy" id="1655277"/>
    <lineage>
        <taxon>Bacteria</taxon>
        <taxon>Bacillati</taxon>
        <taxon>Bacillota</taxon>
        <taxon>Bacilli</taxon>
        <taxon>Bacillales</taxon>
        <taxon>Paenibacillaceae</taxon>
        <taxon>Brevibacillus</taxon>
    </lineage>
</organism>